<dbReference type="SUPFAM" id="SSF82693">
    <property type="entry name" value="Multidrug efflux transporter AcrB pore domain, PN1, PN2, PC1 and PC2 subdomains"/>
    <property type="match status" value="2"/>
</dbReference>
<evidence type="ECO:0000313" key="3">
    <source>
        <dbReference type="Proteomes" id="UP000183812"/>
    </source>
</evidence>
<accession>A0A1G7KIH0</accession>
<feature type="transmembrane region" description="Helical" evidence="1">
    <location>
        <begin position="362"/>
        <end position="382"/>
    </location>
</feature>
<evidence type="ECO:0000256" key="1">
    <source>
        <dbReference type="SAM" id="Phobius"/>
    </source>
</evidence>
<feature type="transmembrane region" description="Helical" evidence="1">
    <location>
        <begin position="388"/>
        <end position="408"/>
    </location>
</feature>
<dbReference type="GO" id="GO:0005886">
    <property type="term" value="C:plasma membrane"/>
    <property type="evidence" value="ECO:0007669"/>
    <property type="project" value="TreeGrafter"/>
</dbReference>
<proteinExistence type="predicted"/>
<dbReference type="SUPFAM" id="SSF82866">
    <property type="entry name" value="Multidrug efflux transporter AcrB transmembrane domain"/>
    <property type="match status" value="2"/>
</dbReference>
<keyword evidence="1" id="KW-0812">Transmembrane</keyword>
<dbReference type="InterPro" id="IPR001036">
    <property type="entry name" value="Acrflvin-R"/>
</dbReference>
<dbReference type="InterPro" id="IPR027463">
    <property type="entry name" value="AcrB_DN_DC_subdom"/>
</dbReference>
<dbReference type="Pfam" id="PF00873">
    <property type="entry name" value="ACR_tran"/>
    <property type="match status" value="1"/>
</dbReference>
<dbReference type="RefSeq" id="WP_074554123.1">
    <property type="nucleotide sequence ID" value="NZ_CP119563.1"/>
</dbReference>
<evidence type="ECO:0000313" key="2">
    <source>
        <dbReference type="EMBL" id="SDF36916.1"/>
    </source>
</evidence>
<dbReference type="OrthoDB" id="9798415at2"/>
<dbReference type="Gene3D" id="1.20.1640.10">
    <property type="entry name" value="Multidrug efflux transporter AcrB transmembrane domain"/>
    <property type="match status" value="2"/>
</dbReference>
<dbReference type="PANTHER" id="PTHR32063">
    <property type="match status" value="1"/>
</dbReference>
<reference evidence="2 3" key="1">
    <citation type="submission" date="2016-10" db="EMBL/GenBank/DDBJ databases">
        <authorList>
            <person name="de Groot N.N."/>
        </authorList>
    </citation>
    <scope>NUCLEOTIDE SEQUENCE [LARGE SCALE GENOMIC DNA]</scope>
    <source>
        <strain evidence="3">DSM 938 / 37b4</strain>
    </source>
</reference>
<dbReference type="Gene3D" id="3.30.70.1430">
    <property type="entry name" value="Multidrug efflux transporter AcrB pore domain"/>
    <property type="match status" value="2"/>
</dbReference>
<feature type="transmembrane region" description="Helical" evidence="1">
    <location>
        <begin position="519"/>
        <end position="538"/>
    </location>
</feature>
<keyword evidence="1" id="KW-1133">Transmembrane helix</keyword>
<keyword evidence="1" id="KW-0472">Membrane</keyword>
<feature type="transmembrane region" description="Helical" evidence="1">
    <location>
        <begin position="464"/>
        <end position="486"/>
    </location>
</feature>
<dbReference type="AlphaFoldDB" id="A0A1G7KIH0"/>
<protein>
    <submittedName>
        <fullName evidence="2">Multidrug efflux pump subunit AcrB</fullName>
    </submittedName>
</protein>
<dbReference type="Gene3D" id="3.30.70.1440">
    <property type="entry name" value="Multidrug efflux transporter AcrB pore domain"/>
    <property type="match status" value="1"/>
</dbReference>
<dbReference type="GO" id="GO:0042910">
    <property type="term" value="F:xenobiotic transmembrane transporter activity"/>
    <property type="evidence" value="ECO:0007669"/>
    <property type="project" value="TreeGrafter"/>
</dbReference>
<dbReference type="Gene3D" id="3.30.2090.10">
    <property type="entry name" value="Multidrug efflux transporter AcrB TolC docking domain, DN and DC subdomains"/>
    <property type="match status" value="2"/>
</dbReference>
<dbReference type="Gene3D" id="3.30.70.1320">
    <property type="entry name" value="Multidrug efflux transporter AcrB pore domain like"/>
    <property type="match status" value="1"/>
</dbReference>
<dbReference type="SUPFAM" id="SSF82714">
    <property type="entry name" value="Multidrug efflux transporter AcrB TolC docking domain, DN and DC subdomains"/>
    <property type="match status" value="2"/>
</dbReference>
<feature type="transmembrane region" description="Helical" evidence="1">
    <location>
        <begin position="877"/>
        <end position="897"/>
    </location>
</feature>
<dbReference type="PANTHER" id="PTHR32063:SF64">
    <property type="entry name" value="ACRB_ACRD_ACRF FAMILY PROTEIN"/>
    <property type="match status" value="1"/>
</dbReference>
<feature type="transmembrane region" description="Helical" evidence="1">
    <location>
        <begin position="429"/>
        <end position="452"/>
    </location>
</feature>
<dbReference type="Proteomes" id="UP000183812">
    <property type="component" value="Unassembled WGS sequence"/>
</dbReference>
<organism evidence="2 3">
    <name type="scientific">Rhodobacter capsulatus</name>
    <name type="common">Rhodopseudomonas capsulata</name>
    <dbReference type="NCBI Taxonomy" id="1061"/>
    <lineage>
        <taxon>Bacteria</taxon>
        <taxon>Pseudomonadati</taxon>
        <taxon>Pseudomonadota</taxon>
        <taxon>Alphaproteobacteria</taxon>
        <taxon>Rhodobacterales</taxon>
        <taxon>Rhodobacter group</taxon>
        <taxon>Rhodobacter</taxon>
    </lineage>
</organism>
<dbReference type="PRINTS" id="PR00702">
    <property type="entry name" value="ACRIFLAVINRP"/>
</dbReference>
<dbReference type="EMBL" id="FNAY01000010">
    <property type="protein sequence ID" value="SDF36916.1"/>
    <property type="molecule type" value="Genomic_DNA"/>
</dbReference>
<gene>
    <name evidence="2" type="ORF">SAMN04244550_02111</name>
</gene>
<feature type="transmembrane region" description="Helical" evidence="1">
    <location>
        <begin position="851"/>
        <end position="870"/>
    </location>
</feature>
<name>A0A1G7KIH0_RHOCA</name>
<feature type="transmembrane region" description="Helical" evidence="1">
    <location>
        <begin position="336"/>
        <end position="355"/>
    </location>
</feature>
<feature type="transmembrane region" description="Helical" evidence="1">
    <location>
        <begin position="979"/>
        <end position="1004"/>
    </location>
</feature>
<sequence length="1027" mass="110660">MKFNLSDWALRHRSMVWYLILVSLVAGVLAYRDLGREEDPSFTIKIMIVTAILPGATAEETREQVTDRIEKKLQELPNLKFTRSETFPGRAVVQLELTPETRGEAVTRTWQKVRNMMADIRPDFPAEFAGFYFNDSFGDVYGSIYAFTADGFSPQEVKTRVEKVRSAVLTLKAAGKVELIGTQDPVVHVEFSARKLAALGLDQAQVLGTLAAQNAIVPSGVIRTADELIAVRMSGRFADAAELAAAPLRVGEIFFRLSDVATVRAGFADPPDTLFRYNGQPAVGLIIGMKQGANILEFGAELTAVMDRVAAELPVGITLHKVADQPQVVEQSVNHFLRALAEAVAIVLLVSFVSLGWRAGLVVTMSIPLVLALTFVILEAMGVTLQRISLGALIIALGLLVDDAMIAIETMIARLEAGDTIAKAASHAWTSIAFPMLSGTLVTVAGFIPIGLNSSQAGEYTLSLFYVIAISLMLSWVVAVLFAPLIGASFLPKTMPHHDATPGRLRRGFHALLRGAMRARWLTIVLTVALFGASLYGMRQIEQQFFPASDRPELLIDVTMRQNSAIAATDGAMAELDRWLATRPEAAYWTTYVGRSAPRFLLSLDAPTPVPFIGQIVVMTTGLEERNALRQALADHAAKLPGVDVFSKLIELGPPVGKPVQYRLMGPDRGLLLTEARRLAERLAQDPRLSNITLDEGEPVRVARVVLDQERLRQLGLTQKDVAQALQTLFEGVTITELRDGQTLVDVLARGAEADRSRVGSLASLQLPSPSGVPVPLLSFATLDWQMEAPVLHARNRVPTITVKAAVVGANQPATVTRDLAPAIAEQMARLPAGTTIEPGGVAESSGESQAPIVAVVPLMVLIILTLVMVQMQSFRLMFIVLAVAPLGLIGVVAAMLPSGQPLGFVAILGVLALVGILIRNSLILMAEVEVLIEAGKSRWDAVFEASDSRARPILLTAAAASLALIPISREVFWAPMAFAMMGGIIAGTLVTLVFAPALYCAVFRVPAPPRPPRPPRPEPEALPGRP</sequence>
<feature type="transmembrane region" description="Helical" evidence="1">
    <location>
        <begin position="903"/>
        <end position="933"/>
    </location>
</feature>